<proteinExistence type="inferred from homology"/>
<evidence type="ECO:0000259" key="5">
    <source>
        <dbReference type="PROSITE" id="PS50931"/>
    </source>
</evidence>
<protein>
    <submittedName>
        <fullName evidence="6">DNA-binding transcriptional LysR family regulator</fullName>
    </submittedName>
</protein>
<dbReference type="PROSITE" id="PS50931">
    <property type="entry name" value="HTH_LYSR"/>
    <property type="match status" value="1"/>
</dbReference>
<dbReference type="PANTHER" id="PTHR30126:SF98">
    <property type="entry name" value="HTH-TYPE TRANSCRIPTIONAL ACTIVATOR BAUR"/>
    <property type="match status" value="1"/>
</dbReference>
<comment type="caution">
    <text evidence="6">The sequence shown here is derived from an EMBL/GenBank/DDBJ whole genome shotgun (WGS) entry which is preliminary data.</text>
</comment>
<accession>A0ABV2GGD7</accession>
<gene>
    <name evidence="6" type="ORF">ABID19_000292</name>
</gene>
<dbReference type="Pfam" id="PF00126">
    <property type="entry name" value="HTH_1"/>
    <property type="match status" value="1"/>
</dbReference>
<dbReference type="Gene3D" id="3.40.190.290">
    <property type="match status" value="1"/>
</dbReference>
<dbReference type="CDD" id="cd05466">
    <property type="entry name" value="PBP2_LTTR_substrate"/>
    <property type="match status" value="1"/>
</dbReference>
<evidence type="ECO:0000256" key="3">
    <source>
        <dbReference type="ARBA" id="ARBA00023125"/>
    </source>
</evidence>
<sequence length="309" mass="34408">MRRLDNIDIRLLRVFVALADSGGFADAQITLNLSQPTLSTHLAELEKRIGAQLCHRGRKQFRLTEVGQATYDAAQKLFRDLDDFGHRISAASGSLSGRLRIGTSDGVFTSSELGIQHALRRFMGPDSDVFIDLSLGTPSELEQQVADGGRDIVIGPLSQKAPGVVYRDYCGEPHFLYCGRRHPLFAMPDSRIDQSAIHAARFSVRSYRYFDDLYLVGHPKASASVIHMEAQLMLILSENFIGFLPAHFASSWVHAGELRAIKPGSYTFSSRHLVAYRRADETRNLVQAFLRELTRGSEITPPETPVRPP</sequence>
<dbReference type="InterPro" id="IPR036388">
    <property type="entry name" value="WH-like_DNA-bd_sf"/>
</dbReference>
<keyword evidence="3 6" id="KW-0238">DNA-binding</keyword>
<reference evidence="6 7" key="1">
    <citation type="submission" date="2024-06" db="EMBL/GenBank/DDBJ databases">
        <title>Genomic Encyclopedia of Type Strains, Phase IV (KMG-IV): sequencing the most valuable type-strain genomes for metagenomic binning, comparative biology and taxonomic classification.</title>
        <authorList>
            <person name="Goeker M."/>
        </authorList>
    </citation>
    <scope>NUCLEOTIDE SEQUENCE [LARGE SCALE GENOMIC DNA]</scope>
    <source>
        <strain evidence="6 7">DSM 100022</strain>
    </source>
</reference>
<feature type="domain" description="HTH lysR-type" evidence="5">
    <location>
        <begin position="7"/>
        <end position="64"/>
    </location>
</feature>
<comment type="similarity">
    <text evidence="1">Belongs to the LysR transcriptional regulatory family.</text>
</comment>
<keyword evidence="2" id="KW-0805">Transcription regulation</keyword>
<evidence type="ECO:0000256" key="1">
    <source>
        <dbReference type="ARBA" id="ARBA00009437"/>
    </source>
</evidence>
<dbReference type="InterPro" id="IPR005119">
    <property type="entry name" value="LysR_subst-bd"/>
</dbReference>
<dbReference type="RefSeq" id="WP_354487412.1">
    <property type="nucleotide sequence ID" value="NZ_JBEPMC010000001.1"/>
</dbReference>
<dbReference type="SUPFAM" id="SSF46785">
    <property type="entry name" value="Winged helix' DNA-binding domain"/>
    <property type="match status" value="1"/>
</dbReference>
<evidence type="ECO:0000313" key="6">
    <source>
        <dbReference type="EMBL" id="MET3577277.1"/>
    </source>
</evidence>
<dbReference type="GO" id="GO:0003677">
    <property type="term" value="F:DNA binding"/>
    <property type="evidence" value="ECO:0007669"/>
    <property type="project" value="UniProtKB-KW"/>
</dbReference>
<keyword evidence="4" id="KW-0804">Transcription</keyword>
<organism evidence="6 7">
    <name type="scientific">Mesorhizobium robiniae</name>
    <dbReference type="NCBI Taxonomy" id="559315"/>
    <lineage>
        <taxon>Bacteria</taxon>
        <taxon>Pseudomonadati</taxon>
        <taxon>Pseudomonadota</taxon>
        <taxon>Alphaproteobacteria</taxon>
        <taxon>Hyphomicrobiales</taxon>
        <taxon>Phyllobacteriaceae</taxon>
        <taxon>Mesorhizobium</taxon>
    </lineage>
</organism>
<evidence type="ECO:0000256" key="2">
    <source>
        <dbReference type="ARBA" id="ARBA00023015"/>
    </source>
</evidence>
<dbReference type="Pfam" id="PF03466">
    <property type="entry name" value="LysR_substrate"/>
    <property type="match status" value="1"/>
</dbReference>
<dbReference type="InterPro" id="IPR000847">
    <property type="entry name" value="LysR_HTH_N"/>
</dbReference>
<dbReference type="Gene3D" id="1.10.10.10">
    <property type="entry name" value="Winged helix-like DNA-binding domain superfamily/Winged helix DNA-binding domain"/>
    <property type="match status" value="1"/>
</dbReference>
<dbReference type="SUPFAM" id="SSF53850">
    <property type="entry name" value="Periplasmic binding protein-like II"/>
    <property type="match status" value="1"/>
</dbReference>
<evidence type="ECO:0000313" key="7">
    <source>
        <dbReference type="Proteomes" id="UP001549204"/>
    </source>
</evidence>
<dbReference type="Proteomes" id="UP001549204">
    <property type="component" value="Unassembled WGS sequence"/>
</dbReference>
<name>A0ABV2GGD7_9HYPH</name>
<dbReference type="EMBL" id="JBEPMC010000001">
    <property type="protein sequence ID" value="MET3577277.1"/>
    <property type="molecule type" value="Genomic_DNA"/>
</dbReference>
<dbReference type="InterPro" id="IPR036390">
    <property type="entry name" value="WH_DNA-bd_sf"/>
</dbReference>
<evidence type="ECO:0000256" key="4">
    <source>
        <dbReference type="ARBA" id="ARBA00023163"/>
    </source>
</evidence>
<keyword evidence="7" id="KW-1185">Reference proteome</keyword>
<dbReference type="PANTHER" id="PTHR30126">
    <property type="entry name" value="HTH-TYPE TRANSCRIPTIONAL REGULATOR"/>
    <property type="match status" value="1"/>
</dbReference>